<reference evidence="2 3" key="1">
    <citation type="journal article" date="2013" name="Genome Biol.">
        <title>Genome of Acanthamoeba castellanii highlights extensive lateral gene transfer and early evolution of tyrosine kinase signaling.</title>
        <authorList>
            <person name="Clarke M."/>
            <person name="Lohan A.J."/>
            <person name="Liu B."/>
            <person name="Lagkouvardos I."/>
            <person name="Roy S."/>
            <person name="Zafar N."/>
            <person name="Bertelli C."/>
            <person name="Schilde C."/>
            <person name="Kianianmomeni A."/>
            <person name="Burglin T.R."/>
            <person name="Frech C."/>
            <person name="Turcotte B."/>
            <person name="Kopec K.O."/>
            <person name="Synnott J.M."/>
            <person name="Choo C."/>
            <person name="Paponov I."/>
            <person name="Finkler A."/>
            <person name="Soon Heng Tan C."/>
            <person name="Hutchins A.P."/>
            <person name="Weinmeier T."/>
            <person name="Rattei T."/>
            <person name="Chu J.S."/>
            <person name="Gimenez G."/>
            <person name="Irimia M."/>
            <person name="Rigden D.J."/>
            <person name="Fitzpatrick D.A."/>
            <person name="Lorenzo-Morales J."/>
            <person name="Bateman A."/>
            <person name="Chiu C.H."/>
            <person name="Tang P."/>
            <person name="Hegemann P."/>
            <person name="Fromm H."/>
            <person name="Raoult D."/>
            <person name="Greub G."/>
            <person name="Miranda-Saavedra D."/>
            <person name="Chen N."/>
            <person name="Nash P."/>
            <person name="Ginger M.L."/>
            <person name="Horn M."/>
            <person name="Schaap P."/>
            <person name="Caler L."/>
            <person name="Loftus B."/>
        </authorList>
    </citation>
    <scope>NUCLEOTIDE SEQUENCE [LARGE SCALE GENOMIC DNA]</scope>
    <source>
        <strain evidence="2 3">Neff</strain>
    </source>
</reference>
<evidence type="ECO:0000259" key="1">
    <source>
        <dbReference type="SMART" id="SM00225"/>
    </source>
</evidence>
<accession>M0QSP2</accession>
<dbReference type="PANTHER" id="PTHR11145:SF8">
    <property type="entry name" value="RE57120P"/>
    <property type="match status" value="1"/>
</dbReference>
<dbReference type="VEuPathDB" id="AmoebaDB:ACA1_379240"/>
<dbReference type="Pfam" id="PF02214">
    <property type="entry name" value="BTB_2"/>
    <property type="match status" value="1"/>
</dbReference>
<dbReference type="PANTHER" id="PTHR11145">
    <property type="entry name" value="BTB/POZ DOMAIN-CONTAINING ADAPTER FOR CUL3-MEDIATED RHOA DEGRADATION PROTEIN FAMILY MEMBER"/>
    <property type="match status" value="1"/>
</dbReference>
<evidence type="ECO:0000313" key="3">
    <source>
        <dbReference type="Proteomes" id="UP000011083"/>
    </source>
</evidence>
<dbReference type="OrthoDB" id="15698at2759"/>
<evidence type="ECO:0000313" key="2">
    <source>
        <dbReference type="EMBL" id="ELR15743.1"/>
    </source>
</evidence>
<proteinExistence type="predicted"/>
<dbReference type="SMART" id="SM00225">
    <property type="entry name" value="BTB"/>
    <property type="match status" value="1"/>
</dbReference>
<dbReference type="RefSeq" id="XP_004337756.1">
    <property type="nucleotide sequence ID" value="XM_004337708.1"/>
</dbReference>
<dbReference type="InterPro" id="IPR045068">
    <property type="entry name" value="BACURD1-3"/>
</dbReference>
<protein>
    <submittedName>
        <fullName evidence="2">K+ channel tetramerisation subfamily protein</fullName>
    </submittedName>
</protein>
<dbReference type="Proteomes" id="UP000011083">
    <property type="component" value="Unassembled WGS sequence"/>
</dbReference>
<keyword evidence="2" id="KW-0407">Ion channel</keyword>
<keyword evidence="2" id="KW-0813">Transport</keyword>
<dbReference type="InterPro" id="IPR003131">
    <property type="entry name" value="T1-type_BTB"/>
</dbReference>
<dbReference type="GeneID" id="14916416"/>
<dbReference type="GO" id="GO:0051260">
    <property type="term" value="P:protein homooligomerization"/>
    <property type="evidence" value="ECO:0007669"/>
    <property type="project" value="InterPro"/>
</dbReference>
<dbReference type="InterPro" id="IPR000210">
    <property type="entry name" value="BTB/POZ_dom"/>
</dbReference>
<keyword evidence="2" id="KW-0406">Ion transport</keyword>
<dbReference type="EMBL" id="KB008025">
    <property type="protein sequence ID" value="ELR15743.1"/>
    <property type="molecule type" value="Genomic_DNA"/>
</dbReference>
<feature type="domain" description="BTB" evidence="1">
    <location>
        <begin position="41"/>
        <end position="142"/>
    </location>
</feature>
<dbReference type="Gene3D" id="3.30.710.10">
    <property type="entry name" value="Potassium Channel Kv1.1, Chain A"/>
    <property type="match status" value="1"/>
</dbReference>
<dbReference type="SUPFAM" id="SSF54695">
    <property type="entry name" value="POZ domain"/>
    <property type="match status" value="1"/>
</dbReference>
<sequence length="320" mass="35709">METEAEVARVAELQAKLDMEHSQFEEDKAKMASVVHLPSTAVIKLDVGGRQFKTTTATLCREESMLSAMFSGKGFKVEKDEDGFFFIDRPGAPFEHILHYLQTGVFIPPTDPALLKAVQLEADFYQIESLIDQSTWHDFTFSDLDDNRGVLYWLGTKKGTALYRSPVDAGLVKVVGAYNGRNLIERTAGDGGCCYALDQSFTIELPVAVRPNRYCLSYATATGCRRPANWSLSASVDGKAWATLCAHVDDRSLIKANRASWPIPEQEQAFKRFQLTCTGASEGDEEDEDELDEDYQDDEPTPCKCFHVCGFELYGQVHLE</sequence>
<dbReference type="AlphaFoldDB" id="M0QSP2"/>
<dbReference type="KEGG" id="acan:ACA1_379240"/>
<organism evidence="2 3">
    <name type="scientific">Acanthamoeba castellanii (strain ATCC 30010 / Neff)</name>
    <dbReference type="NCBI Taxonomy" id="1257118"/>
    <lineage>
        <taxon>Eukaryota</taxon>
        <taxon>Amoebozoa</taxon>
        <taxon>Discosea</taxon>
        <taxon>Longamoebia</taxon>
        <taxon>Centramoebida</taxon>
        <taxon>Acanthamoebidae</taxon>
        <taxon>Acanthamoeba</taxon>
    </lineage>
</organism>
<name>M0QSP2_ACACF</name>
<keyword evidence="3" id="KW-1185">Reference proteome</keyword>
<dbReference type="InterPro" id="IPR011333">
    <property type="entry name" value="SKP1/BTB/POZ_sf"/>
</dbReference>
<dbReference type="GO" id="GO:0034220">
    <property type="term" value="P:monoatomic ion transmembrane transport"/>
    <property type="evidence" value="ECO:0007669"/>
    <property type="project" value="UniProtKB-KW"/>
</dbReference>
<gene>
    <name evidence="2" type="ORF">ACA1_379240</name>
</gene>